<dbReference type="RefSeq" id="WP_275057801.1">
    <property type="nucleotide sequence ID" value="NZ_CP118988.1"/>
</dbReference>
<reference evidence="1" key="1">
    <citation type="submission" date="2023-02" db="EMBL/GenBank/DDBJ databases">
        <title>The sequence of Aeromonas allosaccharophila K520.</title>
        <authorList>
            <person name="Luo X."/>
        </authorList>
    </citation>
    <scope>NUCLEOTIDE SEQUENCE</scope>
    <source>
        <strain evidence="1">K520</strain>
    </source>
</reference>
<dbReference type="EMBL" id="CP118988">
    <property type="protein sequence ID" value="WED78053.1"/>
    <property type="molecule type" value="Genomic_DNA"/>
</dbReference>
<proteinExistence type="predicted"/>
<evidence type="ECO:0000313" key="2">
    <source>
        <dbReference type="Proteomes" id="UP001213721"/>
    </source>
</evidence>
<sequence length="727" mass="84502">MKYTVLIPTFIGHIHQAKELISSIKRSGEENNFSIKIVISIEEKEKFDEYEFNKDCTYLYVENLIEKYIDTKISASELLNSVGKFKYQALKKILGVVYSGSDSVLILDSETHIVKNLSEIFLSGIEGTSVLYSSRNWERIPLSLTTEVRDEVNSLLQQNSDKWFFESFNWVYDVESMKLLLGEIEKKYTKKWVFRSKPLFECQLYYQYIYSNRPLSVNYRFINVESLYLSHFGHEHGSKILERFWNSPFPFNGVVEYSAQILTKKEYIDFVSDPEVLQHLRLVRHEPISVYDIVNSVHDKIKKCERAGSYYYGEASMHRGDFTRGRICILLSGRFNNPDDVLNIKNFLLGVDCDLFVATSNDCYLIPFIQDNLSPISISEVDDNFSLGEREALLSTTDSFEQDVKAGRDVGSMSMFDKINLAYHNMLEYEKKSGFQYSIIVRLRPDIFSVKRLKDVFYQVSEYASANIDGVFFPNRFWSQGINDQFFFGKRSPMSSILEGVSGSNYIKASYINPEFYMAELIQSKNIKPVAFDFCYILTRSHYDDVYAISSRFHSQESLFWSKTIEHKCWRDLSGELSRIISNVLIKNSEIRPNRFINNRSKECDLFYGKAQNGSYVFISEHKSADIIVCKINKFVSLFISYLVILGYPFPFSICEKAWLTKYDKSSGILHASLGEKELSVNIYTPKPALLIWFAIRLLRHFRLCFQKSLSFVKLSIKQFVKLLLGR</sequence>
<accession>A0AAX3P0V8</accession>
<organism evidence="1 2">
    <name type="scientific">Aeromonas allosaccharophila</name>
    <dbReference type="NCBI Taxonomy" id="656"/>
    <lineage>
        <taxon>Bacteria</taxon>
        <taxon>Pseudomonadati</taxon>
        <taxon>Pseudomonadota</taxon>
        <taxon>Gammaproteobacteria</taxon>
        <taxon>Aeromonadales</taxon>
        <taxon>Aeromonadaceae</taxon>
        <taxon>Aeromonas</taxon>
    </lineage>
</organism>
<protein>
    <submittedName>
        <fullName evidence="1">Uncharacterized protein</fullName>
    </submittedName>
</protein>
<gene>
    <name evidence="1" type="ORF">PYU98_07465</name>
</gene>
<dbReference type="Proteomes" id="UP001213721">
    <property type="component" value="Chromosome"/>
</dbReference>
<name>A0AAX3P0V8_9GAMM</name>
<evidence type="ECO:0000313" key="1">
    <source>
        <dbReference type="EMBL" id="WED78053.1"/>
    </source>
</evidence>
<dbReference type="AlphaFoldDB" id="A0AAX3P0V8"/>